<dbReference type="SUPFAM" id="SSF51735">
    <property type="entry name" value="NAD(P)-binding Rossmann-fold domains"/>
    <property type="match status" value="1"/>
</dbReference>
<comment type="caution">
    <text evidence="2">The sequence shown here is derived from an EMBL/GenBank/DDBJ whole genome shotgun (WGS) entry which is preliminary data.</text>
</comment>
<evidence type="ECO:0008006" key="4">
    <source>
        <dbReference type="Google" id="ProtNLM"/>
    </source>
</evidence>
<keyword evidence="3" id="KW-1185">Reference proteome</keyword>
<comment type="similarity">
    <text evidence="1">Belongs to the ornithine cyclodeaminase/mu-crystallin family.</text>
</comment>
<dbReference type="Gene3D" id="3.30.1780.10">
    <property type="entry name" value="ornithine cyclodeaminase, domain 1"/>
    <property type="match status" value="1"/>
</dbReference>
<reference evidence="2 3" key="1">
    <citation type="submission" date="2024-10" db="EMBL/GenBank/DDBJ databases">
        <title>Updated reference genomes for cyclostephanoid diatoms.</title>
        <authorList>
            <person name="Roberts W.R."/>
            <person name="Alverson A.J."/>
        </authorList>
    </citation>
    <scope>NUCLEOTIDE SEQUENCE [LARGE SCALE GENOMIC DNA]</scope>
    <source>
        <strain evidence="2 3">AJA010-31</strain>
    </source>
</reference>
<dbReference type="EMBL" id="JALLPJ020000952">
    <property type="protein sequence ID" value="KAL3779154.1"/>
    <property type="molecule type" value="Genomic_DNA"/>
</dbReference>
<dbReference type="Proteomes" id="UP001530400">
    <property type="component" value="Unassembled WGS sequence"/>
</dbReference>
<evidence type="ECO:0000313" key="2">
    <source>
        <dbReference type="EMBL" id="KAL3779154.1"/>
    </source>
</evidence>
<dbReference type="PANTHER" id="PTHR13812:SF19">
    <property type="entry name" value="KETIMINE REDUCTASE MU-CRYSTALLIN"/>
    <property type="match status" value="1"/>
</dbReference>
<dbReference type="InterPro" id="IPR023401">
    <property type="entry name" value="ODC_N"/>
</dbReference>
<protein>
    <recommendedName>
        <fullName evidence="4">Ornithine cyclodeaminase</fullName>
    </recommendedName>
</protein>
<gene>
    <name evidence="2" type="ORF">ACHAWO_002849</name>
</gene>
<sequence length="371" mass="39419">MIRSPTTLLSSRMLILSEAEVRSCFPVSAAIRCNRKALSSLRKNGDGGAMVPSRIGLPYNPGDASSSPSTDWSLFKPAAYYPTDKKEGDKDAIIMGMKVVSVRANNPSIGKPTVPATVMLLNPETGEVSTIMAATYLTAARTAAGSALATELALANNPQEDLTLVVFGAGLQSELHIKSIQHVVRVKQVIIINRTLERAEKLKAELLQSDSDSEPSSISTLVLTDAVAVQHAVQNADVIVTATNTCVPLFDGKLVKPGCHINGVGSFTPQMKEVDDTLVQRCEVLIDTPEAMDVGDLSWLNSRIGSAPNNTGMIGDALSGNFLFGKLRDDDTEQIDCTFFKSCGTAIQDVVSAQYVSDLASAKGIGTSVEM</sequence>
<name>A0ABD3NTB1_9STRA</name>
<accession>A0ABD3NTB1</accession>
<dbReference type="Gene3D" id="3.40.50.720">
    <property type="entry name" value="NAD(P)-binding Rossmann-like Domain"/>
    <property type="match status" value="1"/>
</dbReference>
<proteinExistence type="inferred from homology"/>
<evidence type="ECO:0000313" key="3">
    <source>
        <dbReference type="Proteomes" id="UP001530400"/>
    </source>
</evidence>
<dbReference type="PANTHER" id="PTHR13812">
    <property type="entry name" value="KETIMINE REDUCTASE MU-CRYSTALLIN"/>
    <property type="match status" value="1"/>
</dbReference>
<dbReference type="PIRSF" id="PIRSF001439">
    <property type="entry name" value="CryM"/>
    <property type="match status" value="1"/>
</dbReference>
<organism evidence="2 3">
    <name type="scientific">Cyclotella atomus</name>
    <dbReference type="NCBI Taxonomy" id="382360"/>
    <lineage>
        <taxon>Eukaryota</taxon>
        <taxon>Sar</taxon>
        <taxon>Stramenopiles</taxon>
        <taxon>Ochrophyta</taxon>
        <taxon>Bacillariophyta</taxon>
        <taxon>Coscinodiscophyceae</taxon>
        <taxon>Thalassiosirophycidae</taxon>
        <taxon>Stephanodiscales</taxon>
        <taxon>Stephanodiscaceae</taxon>
        <taxon>Cyclotella</taxon>
    </lineage>
</organism>
<dbReference type="InterPro" id="IPR036291">
    <property type="entry name" value="NAD(P)-bd_dom_sf"/>
</dbReference>
<dbReference type="Pfam" id="PF02423">
    <property type="entry name" value="OCD_Mu_crystall"/>
    <property type="match status" value="1"/>
</dbReference>
<dbReference type="InterPro" id="IPR003462">
    <property type="entry name" value="ODC_Mu_crystall"/>
</dbReference>
<evidence type="ECO:0000256" key="1">
    <source>
        <dbReference type="ARBA" id="ARBA00008903"/>
    </source>
</evidence>
<dbReference type="AlphaFoldDB" id="A0ABD3NTB1"/>